<feature type="transmembrane region" description="Helical" evidence="8">
    <location>
        <begin position="608"/>
        <end position="630"/>
    </location>
</feature>
<keyword evidence="5 7" id="KW-0040">ANK repeat</keyword>
<evidence type="ECO:0000256" key="3">
    <source>
        <dbReference type="ARBA" id="ARBA00022737"/>
    </source>
</evidence>
<reference evidence="11" key="1">
    <citation type="journal article" date="2020" name="Plant J.">
        <title>Transposons played a major role in the diversification between the closely related almond and peach genomes: results from the almond genome sequence.</title>
        <authorList>
            <person name="Alioto T."/>
            <person name="Alexiou K.G."/>
            <person name="Bardil A."/>
            <person name="Barteri F."/>
            <person name="Castanera R."/>
            <person name="Cruz F."/>
            <person name="Dhingra A."/>
            <person name="Duval H."/>
            <person name="Fernandez I Marti A."/>
            <person name="Frias L."/>
            <person name="Galan B."/>
            <person name="Garcia J.L."/>
            <person name="Howad W."/>
            <person name="Gomez-Garrido J."/>
            <person name="Gut M."/>
            <person name="Julca I."/>
            <person name="Morata J."/>
            <person name="Puigdomenech P."/>
            <person name="Ribeca P."/>
            <person name="Rubio Cabetas M.J."/>
            <person name="Vlasova A."/>
            <person name="Wirthensohn M."/>
            <person name="Garcia-Mas J."/>
            <person name="Gabaldon T."/>
            <person name="Casacuberta J.M."/>
            <person name="Arus P."/>
        </authorList>
    </citation>
    <scope>NUCLEOTIDE SEQUENCE [LARGE SCALE GENOMIC DNA]</scope>
    <source>
        <strain evidence="11">cv. Texas</strain>
    </source>
</reference>
<feature type="repeat" description="ANK" evidence="7">
    <location>
        <begin position="224"/>
        <end position="256"/>
    </location>
</feature>
<dbReference type="PROSITE" id="PS50088">
    <property type="entry name" value="ANK_REPEAT"/>
    <property type="match status" value="5"/>
</dbReference>
<evidence type="ECO:0000256" key="4">
    <source>
        <dbReference type="ARBA" id="ARBA00022989"/>
    </source>
</evidence>
<keyword evidence="3" id="KW-0677">Repeat</keyword>
<dbReference type="SUPFAM" id="SSF48403">
    <property type="entry name" value="Ankyrin repeat"/>
    <property type="match status" value="1"/>
</dbReference>
<accession>A0A5E4E363</accession>
<dbReference type="EMBL" id="CABIKO010000001">
    <property type="protein sequence ID" value="VVA10045.1"/>
    <property type="molecule type" value="Genomic_DNA"/>
</dbReference>
<name>A0A5E4E363_PRUDU</name>
<feature type="repeat" description="ANK" evidence="7">
    <location>
        <begin position="157"/>
        <end position="189"/>
    </location>
</feature>
<keyword evidence="2 8" id="KW-0812">Transmembrane</keyword>
<dbReference type="Gramene" id="VVA10045">
    <property type="protein sequence ID" value="VVA10045"/>
    <property type="gene ID" value="Prudul26B005453"/>
</dbReference>
<organism evidence="10 11">
    <name type="scientific">Prunus dulcis</name>
    <name type="common">Almond</name>
    <name type="synonym">Amygdalus dulcis</name>
    <dbReference type="NCBI Taxonomy" id="3755"/>
    <lineage>
        <taxon>Eukaryota</taxon>
        <taxon>Viridiplantae</taxon>
        <taxon>Streptophyta</taxon>
        <taxon>Embryophyta</taxon>
        <taxon>Tracheophyta</taxon>
        <taxon>Spermatophyta</taxon>
        <taxon>Magnoliopsida</taxon>
        <taxon>eudicotyledons</taxon>
        <taxon>Gunneridae</taxon>
        <taxon>Pentapetalae</taxon>
        <taxon>rosids</taxon>
        <taxon>fabids</taxon>
        <taxon>Rosales</taxon>
        <taxon>Rosaceae</taxon>
        <taxon>Amygdaloideae</taxon>
        <taxon>Amygdaleae</taxon>
        <taxon>Prunus</taxon>
    </lineage>
</organism>
<evidence type="ECO:0000256" key="2">
    <source>
        <dbReference type="ARBA" id="ARBA00022692"/>
    </source>
</evidence>
<feature type="transmembrane region" description="Helical" evidence="8">
    <location>
        <begin position="544"/>
        <end position="563"/>
    </location>
</feature>
<evidence type="ECO:0000256" key="6">
    <source>
        <dbReference type="ARBA" id="ARBA00023136"/>
    </source>
</evidence>
<keyword evidence="6 8" id="KW-0472">Membrane</keyword>
<dbReference type="InParanoid" id="A0A5E4E363"/>
<dbReference type="SMART" id="SM00248">
    <property type="entry name" value="ANK"/>
    <property type="match status" value="7"/>
</dbReference>
<evidence type="ECO:0000256" key="1">
    <source>
        <dbReference type="ARBA" id="ARBA00004141"/>
    </source>
</evidence>
<feature type="transmembrane region" description="Helical" evidence="8">
    <location>
        <begin position="568"/>
        <end position="588"/>
    </location>
</feature>
<dbReference type="PANTHER" id="PTHR24186">
    <property type="entry name" value="PROTEIN PHOSPHATASE 1 REGULATORY SUBUNIT"/>
    <property type="match status" value="1"/>
</dbReference>
<dbReference type="GO" id="GO:0005886">
    <property type="term" value="C:plasma membrane"/>
    <property type="evidence" value="ECO:0007669"/>
    <property type="project" value="TreeGrafter"/>
</dbReference>
<feature type="transmembrane region" description="Helical" evidence="8">
    <location>
        <begin position="502"/>
        <end position="524"/>
    </location>
</feature>
<feature type="transmembrane region" description="Helical" evidence="8">
    <location>
        <begin position="460"/>
        <end position="481"/>
    </location>
</feature>
<evidence type="ECO:0000313" key="11">
    <source>
        <dbReference type="Proteomes" id="UP000327085"/>
    </source>
</evidence>
<dbReference type="InterPro" id="IPR026961">
    <property type="entry name" value="PGG_dom"/>
</dbReference>
<dbReference type="Gene3D" id="1.25.40.20">
    <property type="entry name" value="Ankyrin repeat-containing domain"/>
    <property type="match status" value="3"/>
</dbReference>
<dbReference type="Pfam" id="PF13962">
    <property type="entry name" value="PGG"/>
    <property type="match status" value="1"/>
</dbReference>
<dbReference type="PANTHER" id="PTHR24186:SF50">
    <property type="entry name" value="ANKYRIN REPEAT-CONTAINING PROTEIN ITN1-LIKE ISOFORM X1"/>
    <property type="match status" value="1"/>
</dbReference>
<dbReference type="OMA" id="SKCPDCC"/>
<dbReference type="InterPro" id="IPR002110">
    <property type="entry name" value="Ankyrin_rpt"/>
</dbReference>
<dbReference type="InterPro" id="IPR036770">
    <property type="entry name" value="Ankyrin_rpt-contain_sf"/>
</dbReference>
<protein>
    <submittedName>
        <fullName evidence="10">PREDICTED: ankyrin</fullName>
    </submittedName>
</protein>
<feature type="repeat" description="ANK" evidence="7">
    <location>
        <begin position="104"/>
        <end position="126"/>
    </location>
</feature>
<evidence type="ECO:0000256" key="7">
    <source>
        <dbReference type="PROSITE-ProRule" id="PRU00023"/>
    </source>
</evidence>
<feature type="repeat" description="ANK" evidence="7">
    <location>
        <begin position="258"/>
        <end position="280"/>
    </location>
</feature>
<evidence type="ECO:0000256" key="8">
    <source>
        <dbReference type="SAM" id="Phobius"/>
    </source>
</evidence>
<evidence type="ECO:0000256" key="5">
    <source>
        <dbReference type="ARBA" id="ARBA00023043"/>
    </source>
</evidence>
<sequence>MDHSADQTENAVDQEAATDNTVLTRGMDLDVFDAAKEGKTDVLKRRHHLHQILTPTKNTVLHIYIAFASTPNYVEPEHEALRPPSIVKEILQMWPALLSQKNESGETALHIAARHGRADIVELLIKTAKAGRPQDLENGPTSSIAAWQMLIRETNNEKDTALHFAVRFNHFRVVEILTREDPDFSYSANDAGETPLYLAAERKYGVLFSEILSTCTDPNYQGLNGRTALHAALIYGDKKMTEEILEKKKDLAIAADEQGWTPLHYAAFSGCTSIVKQLLQADRSSAYIVDKADKKTALHIAASRGHIGVVKDLISHCPDCCELVDQRRRNALHYALEKHQSRITTFVLKDSWLSNILLNAKDVDGNTPLHLLDVSLFGTRFIGDARVDKMTFNKENMNALDVIIADDSRNEIYLEQALKKNGAESGHRILSKSYGGHRKLKENKGGEDTDETNNVSEAHLVVAALIATVTFAAGFTIPGGYQSEKGPEQGSAVLSKNVAFKAFVITNTLALCMSSFSVLMHLYVSMHTKRKGISAAFDEVLYTTMWALILMVVAFLTGTYAILSPGLAITACVIGCFFFLILTHATLAEISPTYQRLIVFIRQASLSTATMSIALLLCFNGSLTLSILAIRLKVVSSRFQIYRR</sequence>
<dbReference type="AlphaFoldDB" id="A0A5E4E363"/>
<dbReference type="Pfam" id="PF12796">
    <property type="entry name" value="Ank_2"/>
    <property type="match status" value="3"/>
</dbReference>
<dbReference type="PROSITE" id="PS50297">
    <property type="entry name" value="ANK_REP_REGION"/>
    <property type="match status" value="3"/>
</dbReference>
<proteinExistence type="predicted"/>
<dbReference type="Proteomes" id="UP000327085">
    <property type="component" value="Chromosome 7"/>
</dbReference>
<evidence type="ECO:0000259" key="9">
    <source>
        <dbReference type="Pfam" id="PF13962"/>
    </source>
</evidence>
<dbReference type="Pfam" id="PF00023">
    <property type="entry name" value="Ank"/>
    <property type="match status" value="1"/>
</dbReference>
<gene>
    <name evidence="10" type="ORF">ALMOND_2B005453</name>
</gene>
<evidence type="ECO:0000313" key="10">
    <source>
        <dbReference type="EMBL" id="VVA10045.1"/>
    </source>
</evidence>
<feature type="repeat" description="ANK" evidence="7">
    <location>
        <begin position="293"/>
        <end position="316"/>
    </location>
</feature>
<feature type="domain" description="PGG" evidence="9">
    <location>
        <begin position="451"/>
        <end position="561"/>
    </location>
</feature>
<comment type="subcellular location">
    <subcellularLocation>
        <location evidence="1">Membrane</location>
        <topology evidence="1">Multi-pass membrane protein</topology>
    </subcellularLocation>
</comment>
<keyword evidence="4 8" id="KW-1133">Transmembrane helix</keyword>